<evidence type="ECO:0008006" key="3">
    <source>
        <dbReference type="Google" id="ProtNLM"/>
    </source>
</evidence>
<organism evidence="2">
    <name type="scientific">Lactobacillus paragasseri</name>
    <dbReference type="NCBI Taxonomy" id="2107999"/>
    <lineage>
        <taxon>Bacteria</taxon>
        <taxon>Bacillati</taxon>
        <taxon>Bacillota</taxon>
        <taxon>Bacilli</taxon>
        <taxon>Lactobacillales</taxon>
        <taxon>Lactobacillaceae</taxon>
        <taxon>Lactobacillus</taxon>
    </lineage>
</organism>
<keyword evidence="1" id="KW-0472">Membrane</keyword>
<dbReference type="InterPro" id="IPR004316">
    <property type="entry name" value="SWEET_rpt"/>
</dbReference>
<protein>
    <recommendedName>
        <fullName evidence="3">Small conserved membrane protein</fullName>
    </recommendedName>
</protein>
<reference evidence="2" key="1">
    <citation type="submission" date="2020-01" db="EMBL/GenBank/DDBJ databases">
        <title>Vaginal microbiome of pregnant Indian women: Insights into the genome of dominants Lactobacillus species.</title>
        <authorList>
            <person name="Das B."/>
            <person name="Mehta O."/>
            <person name="Ghosh T.S."/>
            <person name="Kothidar A."/>
            <person name="Gowtham M.R."/>
            <person name="Mitra R."/>
            <person name="Kshetrapal P."/>
            <person name="Wadhwa N."/>
            <person name="Thiruvengadam R."/>
            <person name="Nair G.B."/>
            <person name="Bhatnagar S."/>
            <person name="Das B."/>
        </authorList>
    </citation>
    <scope>NUCLEOTIDE SEQUENCE</scope>
    <source>
        <strain evidence="2">Indica</strain>
    </source>
</reference>
<accession>A0A6B2FWD1</accession>
<evidence type="ECO:0000313" key="2">
    <source>
        <dbReference type="EMBL" id="NDJ74497.1"/>
    </source>
</evidence>
<keyword evidence="1" id="KW-1133">Transmembrane helix</keyword>
<sequence>MKKKIKSFDNKTVLTIGRTGSVLSVLMYVSYIPQIMNNLQGNYGNPIQLLVAAINCFIWVLYALLREKKDWPLFVANFPGILFGLATFVTSLH</sequence>
<feature type="transmembrane region" description="Helical" evidence="1">
    <location>
        <begin position="71"/>
        <end position="92"/>
    </location>
</feature>
<feature type="transmembrane region" description="Helical" evidence="1">
    <location>
        <begin position="43"/>
        <end position="64"/>
    </location>
</feature>
<evidence type="ECO:0000256" key="1">
    <source>
        <dbReference type="SAM" id="Phobius"/>
    </source>
</evidence>
<proteinExistence type="predicted"/>
<dbReference type="AlphaFoldDB" id="A0A6B2FWD1"/>
<comment type="caution">
    <text evidence="2">The sequence shown here is derived from an EMBL/GenBank/DDBJ whole genome shotgun (WGS) entry which is preliminary data.</text>
</comment>
<dbReference type="Gene3D" id="1.20.1280.290">
    <property type="match status" value="1"/>
</dbReference>
<dbReference type="Pfam" id="PF03083">
    <property type="entry name" value="MtN3_slv"/>
    <property type="match status" value="1"/>
</dbReference>
<dbReference type="RefSeq" id="WP_144231458.1">
    <property type="nucleotide sequence ID" value="NZ_CAKMAD010000002.1"/>
</dbReference>
<dbReference type="EMBL" id="JAADJO010000023">
    <property type="protein sequence ID" value="NDJ74497.1"/>
    <property type="molecule type" value="Genomic_DNA"/>
</dbReference>
<feature type="transmembrane region" description="Helical" evidence="1">
    <location>
        <begin position="12"/>
        <end position="31"/>
    </location>
</feature>
<keyword evidence="1" id="KW-0812">Transmembrane</keyword>
<name>A0A6B2FWD1_9LACO</name>
<dbReference type="GO" id="GO:0016020">
    <property type="term" value="C:membrane"/>
    <property type="evidence" value="ECO:0007669"/>
    <property type="project" value="InterPro"/>
</dbReference>
<gene>
    <name evidence="2" type="ORF">GWG61_08505</name>
</gene>